<reference evidence="1 2" key="1">
    <citation type="journal article" date="2013" name="Genome Announc.">
        <title>Complete Genome Sequence of Glaciecola psychrophila Strain 170T.</title>
        <authorList>
            <person name="Yin J."/>
            <person name="Chen J."/>
            <person name="Liu G."/>
            <person name="Yu Y."/>
            <person name="Song L."/>
            <person name="Wang X."/>
            <person name="Qu X."/>
        </authorList>
    </citation>
    <scope>NUCLEOTIDE SEQUENCE [LARGE SCALE GENOMIC DNA]</scope>
    <source>
        <strain evidence="1 2">170</strain>
    </source>
</reference>
<dbReference type="RefSeq" id="WP_015431126.1">
    <property type="nucleotide sequence ID" value="NC_020514.1"/>
</dbReference>
<dbReference type="OrthoDB" id="6388062at2"/>
<evidence type="ECO:0000313" key="1">
    <source>
        <dbReference type="EMBL" id="AGH46229.1"/>
    </source>
</evidence>
<dbReference type="KEGG" id="gps:C427_4124"/>
<dbReference type="AlphaFoldDB" id="M4RVH1"/>
<dbReference type="HOGENOM" id="CLU_2024493_0_0_6"/>
<organism evidence="1 2">
    <name type="scientific">Paraglaciecola psychrophila 170</name>
    <dbReference type="NCBI Taxonomy" id="1129794"/>
    <lineage>
        <taxon>Bacteria</taxon>
        <taxon>Pseudomonadati</taxon>
        <taxon>Pseudomonadota</taxon>
        <taxon>Gammaproteobacteria</taxon>
        <taxon>Alteromonadales</taxon>
        <taxon>Alteromonadaceae</taxon>
        <taxon>Paraglaciecola</taxon>
    </lineage>
</organism>
<proteinExistence type="predicted"/>
<dbReference type="PATRIC" id="fig|1129794.4.peg.4107"/>
<accession>M4RVH1</accession>
<dbReference type="EMBL" id="CP003837">
    <property type="protein sequence ID" value="AGH46229.1"/>
    <property type="molecule type" value="Genomic_DNA"/>
</dbReference>
<protein>
    <submittedName>
        <fullName evidence="1">Uncharacterized protein</fullName>
    </submittedName>
</protein>
<gene>
    <name evidence="1" type="ORF">C427_4124</name>
</gene>
<dbReference type="Proteomes" id="UP000011864">
    <property type="component" value="Chromosome"/>
</dbReference>
<evidence type="ECO:0000313" key="2">
    <source>
        <dbReference type="Proteomes" id="UP000011864"/>
    </source>
</evidence>
<keyword evidence="2" id="KW-1185">Reference proteome</keyword>
<dbReference type="STRING" id="1129794.C427_4124"/>
<name>M4RVH1_9ALTE</name>
<sequence length="122" mass="13415">MALLISQSYAYAFAPCESNAHSSRPHVGDMDPESMDPMLHSPLEAEMNIHMLHSMHMNTQQDMAMDCCDQECSCLTGTCASVTFTQFISVTAVNIVSDSSGFYLFSIQDAFQASLRRPPIIG</sequence>